<dbReference type="PANTHER" id="PTHR37323:SF1">
    <property type="entry name" value="L-ORNITHINE N(ALPHA)-ACYLTRANSFERASE"/>
    <property type="match status" value="1"/>
</dbReference>
<name>A0ABY6D5H3_9BACT</name>
<comment type="pathway">
    <text evidence="1">Lipid metabolism.</text>
</comment>
<evidence type="ECO:0000256" key="5">
    <source>
        <dbReference type="ARBA" id="ARBA00023315"/>
    </source>
</evidence>
<reference evidence="6" key="1">
    <citation type="submission" date="2022-10" db="EMBL/GenBank/DDBJ databases">
        <title>Comparative genomics and taxonomic characterization of three novel marine species of genus Reichenbachiella exhibiting antioxidant and polysaccharide degradation activities.</title>
        <authorList>
            <person name="Muhammad N."/>
            <person name="Lee Y.-J."/>
            <person name="Ko J."/>
            <person name="Kim S.-G."/>
        </authorList>
    </citation>
    <scope>NUCLEOTIDE SEQUENCE</scope>
    <source>
        <strain evidence="6">Wsw4-B4</strain>
    </source>
</reference>
<evidence type="ECO:0000313" key="7">
    <source>
        <dbReference type="Proteomes" id="UP001062165"/>
    </source>
</evidence>
<dbReference type="Pfam" id="PF13444">
    <property type="entry name" value="Acetyltransf_5"/>
    <property type="match status" value="1"/>
</dbReference>
<dbReference type="EMBL" id="CP106735">
    <property type="protein sequence ID" value="UXX81353.1"/>
    <property type="molecule type" value="Genomic_DNA"/>
</dbReference>
<protein>
    <submittedName>
        <fullName evidence="6">GNAT family N-acetyltransferase</fullName>
    </submittedName>
</protein>
<dbReference type="PANTHER" id="PTHR37323">
    <property type="entry name" value="GCN5-RELATED N-ACETYLTRANSFERASE"/>
    <property type="match status" value="1"/>
</dbReference>
<evidence type="ECO:0000256" key="4">
    <source>
        <dbReference type="ARBA" id="ARBA00023098"/>
    </source>
</evidence>
<keyword evidence="2" id="KW-0444">Lipid biosynthesis</keyword>
<keyword evidence="5" id="KW-0012">Acyltransferase</keyword>
<keyword evidence="4" id="KW-0443">Lipid metabolism</keyword>
<evidence type="ECO:0000256" key="1">
    <source>
        <dbReference type="ARBA" id="ARBA00005189"/>
    </source>
</evidence>
<keyword evidence="7" id="KW-1185">Reference proteome</keyword>
<dbReference type="InterPro" id="IPR016181">
    <property type="entry name" value="Acyl_CoA_acyltransferase"/>
</dbReference>
<evidence type="ECO:0000256" key="3">
    <source>
        <dbReference type="ARBA" id="ARBA00022679"/>
    </source>
</evidence>
<dbReference type="InterPro" id="IPR052351">
    <property type="entry name" value="Ornithine_N-alpha-AT"/>
</dbReference>
<organism evidence="6 7">
    <name type="scientific">Reichenbachiella carrageenanivorans</name>
    <dbReference type="NCBI Taxonomy" id="2979869"/>
    <lineage>
        <taxon>Bacteria</taxon>
        <taxon>Pseudomonadati</taxon>
        <taxon>Bacteroidota</taxon>
        <taxon>Cytophagia</taxon>
        <taxon>Cytophagales</taxon>
        <taxon>Reichenbachiellaceae</taxon>
        <taxon>Reichenbachiella</taxon>
    </lineage>
</organism>
<dbReference type="Proteomes" id="UP001062165">
    <property type="component" value="Chromosome"/>
</dbReference>
<sequence length="305" mass="34975">MDYVIDPVDRQLLKSELNAERFVRDTKKGGNKIYFINAHNSPHTMREIGRLREISFASAGGGTGKEVDIDEFDINEKCYQQLLVYSPEDEEIVGGYRFIDCSQLDLSDPKHIELSTAHYFDFSDQFVNNYLPHTLELGRSWIQPKYQPHIDPRKGIFALDNLWDGLGAIYVTHPGMKHFFGKVTMYPNYNLEARDAVLYFMDLFFADKEKLVTPKAPLPYVSDITALKTLLKDKNFKEGMNALNSFCKERGERVPPLIKNYMSLSPTMKAFGAAKNPDFGSVEETGILITVSEIYDSKKDRYTKY</sequence>
<keyword evidence="3" id="KW-0808">Transferase</keyword>
<accession>A0ABY6D5H3</accession>
<gene>
    <name evidence="6" type="ORF">N7E81_11240</name>
</gene>
<dbReference type="SUPFAM" id="SSF55729">
    <property type="entry name" value="Acyl-CoA N-acyltransferases (Nat)"/>
    <property type="match status" value="1"/>
</dbReference>
<evidence type="ECO:0000256" key="2">
    <source>
        <dbReference type="ARBA" id="ARBA00022516"/>
    </source>
</evidence>
<evidence type="ECO:0000313" key="6">
    <source>
        <dbReference type="EMBL" id="UXX81353.1"/>
    </source>
</evidence>
<proteinExistence type="predicted"/>